<dbReference type="PROSITE" id="PS51257">
    <property type="entry name" value="PROKAR_LIPOPROTEIN"/>
    <property type="match status" value="1"/>
</dbReference>
<dbReference type="STRING" id="1640674.SAMN05216323_100849"/>
<organism evidence="1 2">
    <name type="scientific">Williamwhitmania taraxaci</name>
    <dbReference type="NCBI Taxonomy" id="1640674"/>
    <lineage>
        <taxon>Bacteria</taxon>
        <taxon>Pseudomonadati</taxon>
        <taxon>Bacteroidota</taxon>
        <taxon>Bacteroidia</taxon>
        <taxon>Bacteroidales</taxon>
        <taxon>Williamwhitmaniaceae</taxon>
        <taxon>Williamwhitmania</taxon>
    </lineage>
</organism>
<proteinExistence type="predicted"/>
<dbReference type="RefSeq" id="WP_125869756.1">
    <property type="nucleotide sequence ID" value="NZ_FMYP01000008.1"/>
</dbReference>
<accession>A0A1G6H9E0</accession>
<gene>
    <name evidence="1" type="ORF">SAMN05216323_100849</name>
</gene>
<name>A0A1G6H9E0_9BACT</name>
<keyword evidence="2" id="KW-1185">Reference proteome</keyword>
<reference evidence="1 2" key="1">
    <citation type="submission" date="2016-09" db="EMBL/GenBank/DDBJ databases">
        <authorList>
            <person name="Capua I."/>
            <person name="De Benedictis P."/>
            <person name="Joannis T."/>
            <person name="Lombin L.H."/>
            <person name="Cattoli G."/>
        </authorList>
    </citation>
    <scope>NUCLEOTIDE SEQUENCE [LARGE SCALE GENOMIC DNA]</scope>
    <source>
        <strain evidence="1 2">A7P-90m</strain>
    </source>
</reference>
<dbReference type="AlphaFoldDB" id="A0A1G6H9E0"/>
<evidence type="ECO:0000313" key="1">
    <source>
        <dbReference type="EMBL" id="SDB90764.1"/>
    </source>
</evidence>
<dbReference type="EMBL" id="FMYP01000008">
    <property type="protein sequence ID" value="SDB90764.1"/>
    <property type="molecule type" value="Genomic_DNA"/>
</dbReference>
<evidence type="ECO:0008006" key="3">
    <source>
        <dbReference type="Google" id="ProtNLM"/>
    </source>
</evidence>
<dbReference type="OrthoDB" id="5526158at2"/>
<evidence type="ECO:0000313" key="2">
    <source>
        <dbReference type="Proteomes" id="UP000199452"/>
    </source>
</evidence>
<dbReference type="Proteomes" id="UP000199452">
    <property type="component" value="Unassembled WGS sequence"/>
</dbReference>
<sequence>MKTIKKVILFSSILMVLSCEKRNDSIINDPDKLIGYWINPLGNDTILTFQKASALKDNDYGFAFKKDSGFVERKIARGCGTPPISYADFEGSWIRNDSLISITTSYWGGSVNYQWIIISLDNNQLKIHKLKEEYHIKE</sequence>
<protein>
    <recommendedName>
        <fullName evidence="3">Lipocalin-like domain-containing protein</fullName>
    </recommendedName>
</protein>